<comment type="caution">
    <text evidence="1">The sequence shown here is derived from an EMBL/GenBank/DDBJ whole genome shotgun (WGS) entry which is preliminary data.</text>
</comment>
<organism evidence="1 2">
    <name type="scientific">Senna tora</name>
    <dbReference type="NCBI Taxonomy" id="362788"/>
    <lineage>
        <taxon>Eukaryota</taxon>
        <taxon>Viridiplantae</taxon>
        <taxon>Streptophyta</taxon>
        <taxon>Embryophyta</taxon>
        <taxon>Tracheophyta</taxon>
        <taxon>Spermatophyta</taxon>
        <taxon>Magnoliopsida</taxon>
        <taxon>eudicotyledons</taxon>
        <taxon>Gunneridae</taxon>
        <taxon>Pentapetalae</taxon>
        <taxon>rosids</taxon>
        <taxon>fabids</taxon>
        <taxon>Fabales</taxon>
        <taxon>Fabaceae</taxon>
        <taxon>Caesalpinioideae</taxon>
        <taxon>Cassia clade</taxon>
        <taxon>Senna</taxon>
    </lineage>
</organism>
<dbReference type="AlphaFoldDB" id="A0A834XEZ1"/>
<dbReference type="Proteomes" id="UP000634136">
    <property type="component" value="Unassembled WGS sequence"/>
</dbReference>
<evidence type="ECO:0000313" key="2">
    <source>
        <dbReference type="Proteomes" id="UP000634136"/>
    </source>
</evidence>
<accession>A0A834XEZ1</accession>
<dbReference type="EMBL" id="JAAIUW010000002">
    <property type="protein sequence ID" value="KAF7842766.1"/>
    <property type="molecule type" value="Genomic_DNA"/>
</dbReference>
<proteinExistence type="predicted"/>
<sequence length="24" mass="2569">MVFFATALDFNAAQIVFFSTALGS</sequence>
<keyword evidence="2" id="KW-1185">Reference proteome</keyword>
<name>A0A834XEZ1_9FABA</name>
<protein>
    <submittedName>
        <fullName evidence="1">Uncharacterized protein</fullName>
    </submittedName>
</protein>
<gene>
    <name evidence="1" type="ORF">G2W53_005064</name>
</gene>
<reference evidence="1" key="1">
    <citation type="submission" date="2020-09" db="EMBL/GenBank/DDBJ databases">
        <title>Genome-Enabled Discovery of Anthraquinone Biosynthesis in Senna tora.</title>
        <authorList>
            <person name="Kang S.-H."/>
            <person name="Pandey R.P."/>
            <person name="Lee C.-M."/>
            <person name="Sim J.-S."/>
            <person name="Jeong J.-T."/>
            <person name="Choi B.-S."/>
            <person name="Jung M."/>
            <person name="Ginzburg D."/>
            <person name="Zhao K."/>
            <person name="Won S.Y."/>
            <person name="Oh T.-J."/>
            <person name="Yu Y."/>
            <person name="Kim N.-H."/>
            <person name="Lee O.R."/>
            <person name="Lee T.-H."/>
            <person name="Bashyal P."/>
            <person name="Kim T.-S."/>
            <person name="Lee W.-H."/>
            <person name="Kawkins C."/>
            <person name="Kim C.-K."/>
            <person name="Kim J.S."/>
            <person name="Ahn B.O."/>
            <person name="Rhee S.Y."/>
            <person name="Sohng J.K."/>
        </authorList>
    </citation>
    <scope>NUCLEOTIDE SEQUENCE</scope>
    <source>
        <tissue evidence="1">Leaf</tissue>
    </source>
</reference>
<evidence type="ECO:0000313" key="1">
    <source>
        <dbReference type="EMBL" id="KAF7842766.1"/>
    </source>
</evidence>